<dbReference type="RefSeq" id="WP_019976064.1">
    <property type="nucleotide sequence ID" value="NZ_BJXC01000006.1"/>
</dbReference>
<accession>A0A511NGW8</accession>
<comment type="caution">
    <text evidence="2">The sequence shown here is derived from an EMBL/GenBank/DDBJ whole genome shotgun (WGS) entry which is preliminary data.</text>
</comment>
<feature type="region of interest" description="Disordered" evidence="1">
    <location>
        <begin position="213"/>
        <end position="236"/>
    </location>
</feature>
<evidence type="ECO:0000313" key="3">
    <source>
        <dbReference type="Proteomes" id="UP000321245"/>
    </source>
</evidence>
<keyword evidence="3" id="KW-1185">Reference proteome</keyword>
<dbReference type="AlphaFoldDB" id="A0A511NGW8"/>
<dbReference type="EMBL" id="BJXC01000006">
    <property type="protein sequence ID" value="GEM51501.1"/>
    <property type="molecule type" value="Genomic_DNA"/>
</dbReference>
<feature type="compositionally biased region" description="Polar residues" evidence="1">
    <location>
        <begin position="214"/>
        <end position="223"/>
    </location>
</feature>
<reference evidence="2 3" key="1">
    <citation type="submission" date="2019-07" db="EMBL/GenBank/DDBJ databases">
        <title>Whole genome shotgun sequence of Empedobacter brevis NBRC 14943.</title>
        <authorList>
            <person name="Hosoyama A."/>
            <person name="Uohara A."/>
            <person name="Ohji S."/>
            <person name="Ichikawa N."/>
        </authorList>
    </citation>
    <scope>NUCLEOTIDE SEQUENCE [LARGE SCALE GENOMIC DNA]</scope>
    <source>
        <strain evidence="2 3">NBRC 14943</strain>
    </source>
</reference>
<name>A0A511NGW8_9FLAO</name>
<dbReference type="STRING" id="1218108.GCA_000382425_02590"/>
<dbReference type="Proteomes" id="UP000321245">
    <property type="component" value="Unassembled WGS sequence"/>
</dbReference>
<organism evidence="2 3">
    <name type="scientific">Empedobacter brevis NBRC 14943 = ATCC 43319</name>
    <dbReference type="NCBI Taxonomy" id="1218108"/>
    <lineage>
        <taxon>Bacteria</taxon>
        <taxon>Pseudomonadati</taxon>
        <taxon>Bacteroidota</taxon>
        <taxon>Flavobacteriia</taxon>
        <taxon>Flavobacteriales</taxon>
        <taxon>Weeksellaceae</taxon>
        <taxon>Empedobacter</taxon>
    </lineage>
</organism>
<evidence type="ECO:0000256" key="1">
    <source>
        <dbReference type="SAM" id="MobiDB-lite"/>
    </source>
</evidence>
<proteinExistence type="predicted"/>
<sequence length="272" mass="29914">MKTILTIIFLKSILIFSHAQVLITNEKSSRIINNNAIVELSTSINNKGILLPYVNLISTLEADPFPTHIIGMIVYNQETVINNDLDTSVFPGVYHNDGLVWQKLEVNTPIIGDLKYSASSIDHNGWYLLNGRDVSTLSTKASQKATELGFTKNLPDSKDHFLKNKYSNENLGDFVGKDSFVLTRSNLPKIDLNGMTDEFTHLHKYNEIGAGKINSGSQTNTKNNVDDDGLAKQTSLAGGHSHSFTALSGGEETPIPLEPKSLGAYIFIYLGK</sequence>
<protein>
    <submittedName>
        <fullName evidence="2">Uncharacterized protein</fullName>
    </submittedName>
</protein>
<gene>
    <name evidence="2" type="ORF">EB1_12910</name>
</gene>
<evidence type="ECO:0000313" key="2">
    <source>
        <dbReference type="EMBL" id="GEM51501.1"/>
    </source>
</evidence>
<dbReference type="GeneID" id="84651798"/>
<dbReference type="OrthoDB" id="1143915at2"/>